<evidence type="ECO:0000313" key="2">
    <source>
        <dbReference type="EMBL" id="QDU32467.1"/>
    </source>
</evidence>
<dbReference type="Proteomes" id="UP000317369">
    <property type="component" value="Chromosome"/>
</dbReference>
<feature type="transmembrane region" description="Helical" evidence="1">
    <location>
        <begin position="21"/>
        <end position="38"/>
    </location>
</feature>
<sequence length="269" mass="30071">MKLDKKKLADAADLKLGLQEIIAILLLPAITYGITYTYENAYAASMGIPLGFVEPDKAALIKVASFAFIIIAAFSVTVFLAAGLSYLFTKSLKWAFIYAMIVYSILAAATSYAYGHIMHNNLIGLVLGFITLGVCLVIFFKSYRIPKHKHKEFNVKDGTIINWSKAIWLVIIYSFIMFVMLAEVAGKYEAKISGSYNLMTYKDSDYLLLRTYGSNVVLGCYKNGYLTRDIILVSKQDLYGITIRPYNDGAPKFIDDPDVQAHKNIEVQN</sequence>
<accession>A0A517YQH4</accession>
<protein>
    <submittedName>
        <fullName evidence="2">Uncharacterized protein</fullName>
    </submittedName>
</protein>
<dbReference type="KEGG" id="pcor:KS4_04990"/>
<feature type="transmembrane region" description="Helical" evidence="1">
    <location>
        <begin position="160"/>
        <end position="182"/>
    </location>
</feature>
<keyword evidence="1" id="KW-1133">Transmembrane helix</keyword>
<dbReference type="RefSeq" id="WP_145074100.1">
    <property type="nucleotide sequence ID" value="NZ_CP036425.1"/>
</dbReference>
<keyword evidence="3" id="KW-1185">Reference proteome</keyword>
<evidence type="ECO:0000256" key="1">
    <source>
        <dbReference type="SAM" id="Phobius"/>
    </source>
</evidence>
<feature type="transmembrane region" description="Helical" evidence="1">
    <location>
        <begin position="58"/>
        <end position="88"/>
    </location>
</feature>
<organism evidence="2 3">
    <name type="scientific">Poriferisphaera corsica</name>
    <dbReference type="NCBI Taxonomy" id="2528020"/>
    <lineage>
        <taxon>Bacteria</taxon>
        <taxon>Pseudomonadati</taxon>
        <taxon>Planctomycetota</taxon>
        <taxon>Phycisphaerae</taxon>
        <taxon>Phycisphaerales</taxon>
        <taxon>Phycisphaeraceae</taxon>
        <taxon>Poriferisphaera</taxon>
    </lineage>
</organism>
<gene>
    <name evidence="2" type="ORF">KS4_04990</name>
</gene>
<evidence type="ECO:0000313" key="3">
    <source>
        <dbReference type="Proteomes" id="UP000317369"/>
    </source>
</evidence>
<feature type="transmembrane region" description="Helical" evidence="1">
    <location>
        <begin position="121"/>
        <end position="140"/>
    </location>
</feature>
<proteinExistence type="predicted"/>
<name>A0A517YQH4_9BACT</name>
<keyword evidence="1" id="KW-0472">Membrane</keyword>
<dbReference type="AlphaFoldDB" id="A0A517YQH4"/>
<keyword evidence="1" id="KW-0812">Transmembrane</keyword>
<reference evidence="2 3" key="1">
    <citation type="submission" date="2019-02" db="EMBL/GenBank/DDBJ databases">
        <title>Deep-cultivation of Planctomycetes and their phenomic and genomic characterization uncovers novel biology.</title>
        <authorList>
            <person name="Wiegand S."/>
            <person name="Jogler M."/>
            <person name="Boedeker C."/>
            <person name="Pinto D."/>
            <person name="Vollmers J."/>
            <person name="Rivas-Marin E."/>
            <person name="Kohn T."/>
            <person name="Peeters S.H."/>
            <person name="Heuer A."/>
            <person name="Rast P."/>
            <person name="Oberbeckmann S."/>
            <person name="Bunk B."/>
            <person name="Jeske O."/>
            <person name="Meyerdierks A."/>
            <person name="Storesund J.E."/>
            <person name="Kallscheuer N."/>
            <person name="Luecker S."/>
            <person name="Lage O.M."/>
            <person name="Pohl T."/>
            <person name="Merkel B.J."/>
            <person name="Hornburger P."/>
            <person name="Mueller R.-W."/>
            <person name="Bruemmer F."/>
            <person name="Labrenz M."/>
            <person name="Spormann A.M."/>
            <person name="Op den Camp H."/>
            <person name="Overmann J."/>
            <person name="Amann R."/>
            <person name="Jetten M.S.M."/>
            <person name="Mascher T."/>
            <person name="Medema M.H."/>
            <person name="Devos D.P."/>
            <person name="Kaster A.-K."/>
            <person name="Ovreas L."/>
            <person name="Rohde M."/>
            <person name="Galperin M.Y."/>
            <person name="Jogler C."/>
        </authorList>
    </citation>
    <scope>NUCLEOTIDE SEQUENCE [LARGE SCALE GENOMIC DNA]</scope>
    <source>
        <strain evidence="2 3">KS4</strain>
    </source>
</reference>
<feature type="transmembrane region" description="Helical" evidence="1">
    <location>
        <begin position="95"/>
        <end position="115"/>
    </location>
</feature>
<dbReference type="EMBL" id="CP036425">
    <property type="protein sequence ID" value="QDU32467.1"/>
    <property type="molecule type" value="Genomic_DNA"/>
</dbReference>